<name>A0A1H9QXG9_9MICO</name>
<gene>
    <name evidence="3" type="ORF">SAMN05216199_0783</name>
</gene>
<dbReference type="GO" id="GO:0005829">
    <property type="term" value="C:cytosol"/>
    <property type="evidence" value="ECO:0007669"/>
    <property type="project" value="TreeGrafter"/>
</dbReference>
<dbReference type="SUPFAM" id="SSF53756">
    <property type="entry name" value="UDP-Glycosyltransferase/glycogen phosphorylase"/>
    <property type="match status" value="1"/>
</dbReference>
<dbReference type="STRING" id="587636.SAMN05216199_0783"/>
<sequence length="310" mass="32412">MTTVLALRALGLGDALTGIPALRGLRRAHPDARLVLAAPAGVGGFLASFGIADEVLDTAGLQPLRWTGEPPDVAVNLHGRGPQSQRLLQQVRPRRTVAFACPEAGHRDGPPWPIHAHEVDRWCGLVQWAGGDCSPDDLRLPGRREESHVVLHPGAASGSRRWPVDRWAAVAAGLAGRGREVVVTGVPAEADLCARVAAAHPGVRNACGASSLAELADLVASAALVLCGDTGIAHVATAFGTPSVLLFGPVSPDHWGPRIDADRHRVLWHPHVGDPAGDPHADRTDLRLVRVQVDEVLAAAEAQLAVASVG</sequence>
<dbReference type="Gene3D" id="3.40.50.2000">
    <property type="entry name" value="Glycogen Phosphorylase B"/>
    <property type="match status" value="2"/>
</dbReference>
<dbReference type="EMBL" id="FOHB01000001">
    <property type="protein sequence ID" value="SER65148.1"/>
    <property type="molecule type" value="Genomic_DNA"/>
</dbReference>
<dbReference type="CDD" id="cd03789">
    <property type="entry name" value="GT9_LPS_heptosyltransferase"/>
    <property type="match status" value="1"/>
</dbReference>
<keyword evidence="1" id="KW-0328">Glycosyltransferase</keyword>
<dbReference type="PANTHER" id="PTHR30160:SF1">
    <property type="entry name" value="LIPOPOLYSACCHARIDE 1,2-N-ACETYLGLUCOSAMINETRANSFERASE-RELATED"/>
    <property type="match status" value="1"/>
</dbReference>
<evidence type="ECO:0000256" key="2">
    <source>
        <dbReference type="ARBA" id="ARBA00022679"/>
    </source>
</evidence>
<dbReference type="InterPro" id="IPR051199">
    <property type="entry name" value="LPS_LOS_Heptosyltrfase"/>
</dbReference>
<dbReference type="Pfam" id="PF01075">
    <property type="entry name" value="Glyco_transf_9"/>
    <property type="match status" value="1"/>
</dbReference>
<dbReference type="Proteomes" id="UP000199019">
    <property type="component" value="Unassembled WGS sequence"/>
</dbReference>
<evidence type="ECO:0000256" key="1">
    <source>
        <dbReference type="ARBA" id="ARBA00022676"/>
    </source>
</evidence>
<organism evidence="3 4">
    <name type="scientific">Pedococcus cremeus</name>
    <dbReference type="NCBI Taxonomy" id="587636"/>
    <lineage>
        <taxon>Bacteria</taxon>
        <taxon>Bacillati</taxon>
        <taxon>Actinomycetota</taxon>
        <taxon>Actinomycetes</taxon>
        <taxon>Micrococcales</taxon>
        <taxon>Intrasporangiaceae</taxon>
        <taxon>Pedococcus</taxon>
    </lineage>
</organism>
<dbReference type="PANTHER" id="PTHR30160">
    <property type="entry name" value="TETRAACYLDISACCHARIDE 4'-KINASE-RELATED"/>
    <property type="match status" value="1"/>
</dbReference>
<dbReference type="GO" id="GO:0008713">
    <property type="term" value="F:ADP-heptose-lipopolysaccharide heptosyltransferase activity"/>
    <property type="evidence" value="ECO:0007669"/>
    <property type="project" value="TreeGrafter"/>
</dbReference>
<evidence type="ECO:0000313" key="4">
    <source>
        <dbReference type="Proteomes" id="UP000199019"/>
    </source>
</evidence>
<dbReference type="GO" id="GO:0009244">
    <property type="term" value="P:lipopolysaccharide core region biosynthetic process"/>
    <property type="evidence" value="ECO:0007669"/>
    <property type="project" value="TreeGrafter"/>
</dbReference>
<proteinExistence type="predicted"/>
<dbReference type="OrthoDB" id="9807356at2"/>
<keyword evidence="4" id="KW-1185">Reference proteome</keyword>
<evidence type="ECO:0000313" key="3">
    <source>
        <dbReference type="EMBL" id="SER65148.1"/>
    </source>
</evidence>
<dbReference type="RefSeq" id="WP_091755492.1">
    <property type="nucleotide sequence ID" value="NZ_FOHB01000001.1"/>
</dbReference>
<dbReference type="AlphaFoldDB" id="A0A1H9QXG9"/>
<keyword evidence="2 3" id="KW-0808">Transferase</keyword>
<reference evidence="4" key="1">
    <citation type="submission" date="2016-10" db="EMBL/GenBank/DDBJ databases">
        <authorList>
            <person name="Varghese N."/>
            <person name="Submissions S."/>
        </authorList>
    </citation>
    <scope>NUCLEOTIDE SEQUENCE [LARGE SCALE GENOMIC DNA]</scope>
    <source>
        <strain evidence="4">CGMCC 1.6963</strain>
    </source>
</reference>
<dbReference type="InterPro" id="IPR002201">
    <property type="entry name" value="Glyco_trans_9"/>
</dbReference>
<protein>
    <submittedName>
        <fullName evidence="3">ADP-heptose:LPS heptosyltransferase</fullName>
    </submittedName>
</protein>
<accession>A0A1H9QXG9</accession>